<evidence type="ECO:0000256" key="1">
    <source>
        <dbReference type="ARBA" id="ARBA00022801"/>
    </source>
</evidence>
<dbReference type="Gene3D" id="3.40.50.1820">
    <property type="entry name" value="alpha/beta hydrolase"/>
    <property type="match status" value="1"/>
</dbReference>
<keyword evidence="1" id="KW-0378">Hydrolase</keyword>
<dbReference type="EMBL" id="LSTV01000005">
    <property type="protein sequence ID" value="OAH49014.1"/>
    <property type="molecule type" value="Genomic_DNA"/>
</dbReference>
<reference evidence="3 4" key="1">
    <citation type="submission" date="2016-02" db="EMBL/GenBank/DDBJ databases">
        <authorList>
            <person name="Wen L."/>
            <person name="He K."/>
            <person name="Yang H."/>
        </authorList>
    </citation>
    <scope>NUCLEOTIDE SEQUENCE [LARGE SCALE GENOMIC DNA]</scope>
    <source>
        <strain evidence="3 4">CD11_3</strain>
    </source>
</reference>
<protein>
    <submittedName>
        <fullName evidence="3">Esterase</fullName>
    </submittedName>
</protein>
<dbReference type="InterPro" id="IPR029058">
    <property type="entry name" value="AB_hydrolase_fold"/>
</dbReference>
<proteinExistence type="predicted"/>
<dbReference type="InterPro" id="IPR050300">
    <property type="entry name" value="GDXG_lipolytic_enzyme"/>
</dbReference>
<dbReference type="Proteomes" id="UP000076998">
    <property type="component" value="Unassembled WGS sequence"/>
</dbReference>
<dbReference type="PANTHER" id="PTHR48081:SF8">
    <property type="entry name" value="ALPHA_BETA HYDROLASE FOLD-3 DOMAIN-CONTAINING PROTEIN-RELATED"/>
    <property type="match status" value="1"/>
</dbReference>
<evidence type="ECO:0000313" key="4">
    <source>
        <dbReference type="Proteomes" id="UP000076998"/>
    </source>
</evidence>
<organism evidence="3 4">
    <name type="scientific">Microbacterium oleivorans</name>
    <dbReference type="NCBI Taxonomy" id="273677"/>
    <lineage>
        <taxon>Bacteria</taxon>
        <taxon>Bacillati</taxon>
        <taxon>Actinomycetota</taxon>
        <taxon>Actinomycetes</taxon>
        <taxon>Micrococcales</taxon>
        <taxon>Microbacteriaceae</taxon>
        <taxon>Microbacterium</taxon>
    </lineage>
</organism>
<gene>
    <name evidence="3" type="ORF">AYL44_13480</name>
</gene>
<dbReference type="PANTHER" id="PTHR48081">
    <property type="entry name" value="AB HYDROLASE SUPERFAMILY PROTEIN C4A8.06C"/>
    <property type="match status" value="1"/>
</dbReference>
<evidence type="ECO:0000259" key="2">
    <source>
        <dbReference type="Pfam" id="PF07859"/>
    </source>
</evidence>
<comment type="caution">
    <text evidence="3">The sequence shown here is derived from an EMBL/GenBank/DDBJ whole genome shotgun (WGS) entry which is preliminary data.</text>
</comment>
<dbReference type="AlphaFoldDB" id="A0A177K790"/>
<dbReference type="GO" id="GO:0016787">
    <property type="term" value="F:hydrolase activity"/>
    <property type="evidence" value="ECO:0007669"/>
    <property type="project" value="UniProtKB-KW"/>
</dbReference>
<name>A0A177K790_9MICO</name>
<evidence type="ECO:0000313" key="3">
    <source>
        <dbReference type="EMBL" id="OAH49014.1"/>
    </source>
</evidence>
<accession>A0A177K790</accession>
<dbReference type="Pfam" id="PF07859">
    <property type="entry name" value="Abhydrolase_3"/>
    <property type="match status" value="1"/>
</dbReference>
<sequence length="331" mass="35153">MPAVQRSPHAANLDGAVARPPFDPDVRAALDTADDIVVSLTPAEIPALRARAVVPTRDEYTLGGRFDAEEHVARSADGAPVRLVVLRPRPGGDALPVIYHVHGGGMVVGTPYDVLPSLGEPALELGAAIVSVDYRLAPEHPYPAPLDDVYAGLVWLFQHARELGFDRDRIILEGVSAGGGLAAGAALMARDRRGPALLGQMLVYPMLDHRNDSASAHQMAGAGTWDRTANATGWAAYLGGLAGDDVPTYASPALADDLGGLPPTFIEVGSAETFRDEDVDYARRIWAAGGDAELHVWPGGAHAFDALAPDAPLSRDARRARLRWLQRLLSR</sequence>
<feature type="domain" description="Alpha/beta hydrolase fold-3" evidence="2">
    <location>
        <begin position="99"/>
        <end position="304"/>
    </location>
</feature>
<dbReference type="InterPro" id="IPR013094">
    <property type="entry name" value="AB_hydrolase_3"/>
</dbReference>
<dbReference type="SUPFAM" id="SSF53474">
    <property type="entry name" value="alpha/beta-Hydrolases"/>
    <property type="match status" value="1"/>
</dbReference>
<dbReference type="OrthoDB" id="9803828at2"/>